<reference evidence="6" key="1">
    <citation type="submission" date="2019-09" db="EMBL/GenBank/DDBJ databases">
        <title>Draft genome information of white flower Hibiscus syriacus.</title>
        <authorList>
            <person name="Kim Y.-M."/>
        </authorList>
    </citation>
    <scope>NUCLEOTIDE SEQUENCE [LARGE SCALE GENOMIC DNA]</scope>
    <source>
        <strain evidence="6">YM2019G1</strain>
    </source>
</reference>
<comment type="subcellular location">
    <subcellularLocation>
        <location evidence="1">Nucleus</location>
    </subcellularLocation>
</comment>
<dbReference type="PANTHER" id="PTHR46391">
    <property type="entry name" value="BASIC LEUCINE ZIPPER 34"/>
    <property type="match status" value="1"/>
</dbReference>
<proteinExistence type="predicted"/>
<dbReference type="PANTHER" id="PTHR46391:SF35">
    <property type="entry name" value="BASIC LEUCINE ZIPPER 34-LIKE ISOFORM X1"/>
    <property type="match status" value="1"/>
</dbReference>
<keyword evidence="4" id="KW-0539">Nucleus</keyword>
<evidence type="ECO:0000256" key="3">
    <source>
        <dbReference type="ARBA" id="ARBA00023163"/>
    </source>
</evidence>
<dbReference type="Gene3D" id="1.20.5.170">
    <property type="match status" value="1"/>
</dbReference>
<protein>
    <recommendedName>
        <fullName evidence="5">BZIP domain-containing protein</fullName>
    </recommendedName>
</protein>
<dbReference type="GO" id="GO:0045893">
    <property type="term" value="P:positive regulation of DNA-templated transcription"/>
    <property type="evidence" value="ECO:0007669"/>
    <property type="project" value="TreeGrafter"/>
</dbReference>
<dbReference type="SMART" id="SM00338">
    <property type="entry name" value="BRLZ"/>
    <property type="match status" value="1"/>
</dbReference>
<keyword evidence="2" id="KW-0805">Transcription regulation</keyword>
<dbReference type="GO" id="GO:0003700">
    <property type="term" value="F:DNA-binding transcription factor activity"/>
    <property type="evidence" value="ECO:0007669"/>
    <property type="project" value="InterPro"/>
</dbReference>
<dbReference type="EMBL" id="VEPZ02001781">
    <property type="protein sequence ID" value="KAE8655287.1"/>
    <property type="molecule type" value="Genomic_DNA"/>
</dbReference>
<dbReference type="InterPro" id="IPR052483">
    <property type="entry name" value="bZIP_transcription_regulators"/>
</dbReference>
<dbReference type="GO" id="GO:0005634">
    <property type="term" value="C:nucleus"/>
    <property type="evidence" value="ECO:0007669"/>
    <property type="project" value="UniProtKB-SubCell"/>
</dbReference>
<keyword evidence="3" id="KW-0804">Transcription</keyword>
<dbReference type="CDD" id="cd14703">
    <property type="entry name" value="bZIP_plant_RF2"/>
    <property type="match status" value="1"/>
</dbReference>
<dbReference type="InterPro" id="IPR046347">
    <property type="entry name" value="bZIP_sf"/>
</dbReference>
<dbReference type="InterPro" id="IPR004827">
    <property type="entry name" value="bZIP"/>
</dbReference>
<evidence type="ECO:0000256" key="1">
    <source>
        <dbReference type="ARBA" id="ARBA00004123"/>
    </source>
</evidence>
<dbReference type="AlphaFoldDB" id="A0A6A2XFN5"/>
<gene>
    <name evidence="6" type="ORF">F3Y22_tig00117032pilonHSYRG00033</name>
</gene>
<accession>A0A6A2XFN5</accession>
<dbReference type="PROSITE" id="PS00036">
    <property type="entry name" value="BZIP_BASIC"/>
    <property type="match status" value="1"/>
</dbReference>
<dbReference type="SUPFAM" id="SSF57959">
    <property type="entry name" value="Leucine zipper domain"/>
    <property type="match status" value="1"/>
</dbReference>
<evidence type="ECO:0000313" key="7">
    <source>
        <dbReference type="Proteomes" id="UP000436088"/>
    </source>
</evidence>
<comment type="caution">
    <text evidence="6">The sequence shown here is derived from an EMBL/GenBank/DDBJ whole genome shotgun (WGS) entry which is preliminary data.</text>
</comment>
<evidence type="ECO:0000256" key="4">
    <source>
        <dbReference type="ARBA" id="ARBA00023242"/>
    </source>
</evidence>
<evidence type="ECO:0000259" key="5">
    <source>
        <dbReference type="PROSITE" id="PS00036"/>
    </source>
</evidence>
<organism evidence="6 7">
    <name type="scientific">Hibiscus syriacus</name>
    <name type="common">Rose of Sharon</name>
    <dbReference type="NCBI Taxonomy" id="106335"/>
    <lineage>
        <taxon>Eukaryota</taxon>
        <taxon>Viridiplantae</taxon>
        <taxon>Streptophyta</taxon>
        <taxon>Embryophyta</taxon>
        <taxon>Tracheophyta</taxon>
        <taxon>Spermatophyta</taxon>
        <taxon>Magnoliopsida</taxon>
        <taxon>eudicotyledons</taxon>
        <taxon>Gunneridae</taxon>
        <taxon>Pentapetalae</taxon>
        <taxon>rosids</taxon>
        <taxon>malvids</taxon>
        <taxon>Malvales</taxon>
        <taxon>Malvaceae</taxon>
        <taxon>Malvoideae</taxon>
        <taxon>Hibiscus</taxon>
    </lineage>
</organism>
<dbReference type="InterPro" id="IPR044759">
    <property type="entry name" value="bZIP_RF2"/>
</dbReference>
<sequence>MNNGVQGSESIQKEQIMEQRKLNRVISNRLSAQRSRMRKLQHIYDMEKTVESLQINEQKQLQNRISACANRRVMVDGEIEERKAELNRLRELHLMQHGLPTKEMLINPSLNVDDGKDYIEEEINKMNELNLQQEDPGHMTVAGWEAGGGEVTNVGLDQSGPEQLQIESFNSDFRELEEILNLNPGNNFHIN</sequence>
<keyword evidence="7" id="KW-1185">Reference proteome</keyword>
<feature type="domain" description="BZIP" evidence="5">
    <location>
        <begin position="24"/>
        <end position="38"/>
    </location>
</feature>
<evidence type="ECO:0000256" key="2">
    <source>
        <dbReference type="ARBA" id="ARBA00023015"/>
    </source>
</evidence>
<evidence type="ECO:0000313" key="6">
    <source>
        <dbReference type="EMBL" id="KAE8655287.1"/>
    </source>
</evidence>
<name>A0A6A2XFN5_HIBSY</name>
<dbReference type="Proteomes" id="UP000436088">
    <property type="component" value="Unassembled WGS sequence"/>
</dbReference>
<dbReference type="GO" id="GO:0003677">
    <property type="term" value="F:DNA binding"/>
    <property type="evidence" value="ECO:0007669"/>
    <property type="project" value="TreeGrafter"/>
</dbReference>